<feature type="region of interest" description="Disordered" evidence="15">
    <location>
        <begin position="517"/>
        <end position="536"/>
    </location>
</feature>
<organism evidence="18 19">
    <name type="scientific">Pyrocoelia pectoralis</name>
    <dbReference type="NCBI Taxonomy" id="417401"/>
    <lineage>
        <taxon>Eukaryota</taxon>
        <taxon>Metazoa</taxon>
        <taxon>Ecdysozoa</taxon>
        <taxon>Arthropoda</taxon>
        <taxon>Hexapoda</taxon>
        <taxon>Insecta</taxon>
        <taxon>Pterygota</taxon>
        <taxon>Neoptera</taxon>
        <taxon>Endopterygota</taxon>
        <taxon>Coleoptera</taxon>
        <taxon>Polyphaga</taxon>
        <taxon>Elateriformia</taxon>
        <taxon>Elateroidea</taxon>
        <taxon>Lampyridae</taxon>
        <taxon>Lampyrinae</taxon>
        <taxon>Pyrocoelia</taxon>
    </lineage>
</organism>
<reference evidence="18 19" key="1">
    <citation type="journal article" date="2024" name="Insects">
        <title>An Improved Chromosome-Level Genome Assembly of the Firefly Pyrocoelia pectoralis.</title>
        <authorList>
            <person name="Fu X."/>
            <person name="Meyer-Rochow V.B."/>
            <person name="Ballantyne L."/>
            <person name="Zhu X."/>
        </authorList>
    </citation>
    <scope>NUCLEOTIDE SEQUENCE [LARGE SCALE GENOMIC DNA]</scope>
    <source>
        <strain evidence="18">XCY_ONT2</strain>
    </source>
</reference>
<keyword evidence="19" id="KW-1185">Reference proteome</keyword>
<evidence type="ECO:0000256" key="12">
    <source>
        <dbReference type="ARBA" id="ARBA00023180"/>
    </source>
</evidence>
<dbReference type="GO" id="GO:0005509">
    <property type="term" value="F:calcium ion binding"/>
    <property type="evidence" value="ECO:0007669"/>
    <property type="project" value="TreeGrafter"/>
</dbReference>
<dbReference type="GO" id="GO:0005886">
    <property type="term" value="C:plasma membrane"/>
    <property type="evidence" value="ECO:0007669"/>
    <property type="project" value="TreeGrafter"/>
</dbReference>
<dbReference type="Gene3D" id="1.20.5.340">
    <property type="match status" value="1"/>
</dbReference>
<dbReference type="Proteomes" id="UP001329430">
    <property type="component" value="Chromosome 5"/>
</dbReference>
<evidence type="ECO:0000256" key="6">
    <source>
        <dbReference type="ARBA" id="ARBA00022729"/>
    </source>
</evidence>
<dbReference type="FunFam" id="1.10.150.50:FF:000009">
    <property type="entry name" value="Stromal interaction molecule 1"/>
    <property type="match status" value="1"/>
</dbReference>
<evidence type="ECO:0000259" key="17">
    <source>
        <dbReference type="PROSITE" id="PS50105"/>
    </source>
</evidence>
<dbReference type="SUPFAM" id="SSF47769">
    <property type="entry name" value="SAM/Pointed domain"/>
    <property type="match status" value="1"/>
</dbReference>
<evidence type="ECO:0000256" key="7">
    <source>
        <dbReference type="ARBA" id="ARBA00022837"/>
    </source>
</evidence>
<dbReference type="Pfam" id="PF16533">
    <property type="entry name" value="SOAR"/>
    <property type="match status" value="1"/>
</dbReference>
<dbReference type="PANTHER" id="PTHR15136">
    <property type="entry name" value="STROMAL INTERACTION MOLECULE HOMOLOG"/>
    <property type="match status" value="1"/>
</dbReference>
<sequence length="677" mass="76861">MYIRKLTLWLVFIFYWCNGDSFDVKSAQKDGSAANDNPNVKENLKSTYSVLSETISEGVKNENMLQEVCTSSDESSCLATDTLDKLGLEAIKALHSQLDDDRNGNIDLTETDDFLREELQYNSGYEKRQKAFHRNDDMHISVRELWEAWLRSEVHNWTSQQTSEWLAINVELPQYVNNFLQYKVNGAMLPRLAVNNMQLLNGLGIKDPIHKQKIALKAMDVVLFGPPKDHQPHWKDLTLIVLIIGGSIGMWYAVQQNKKFKSHLTRMNKDMEGLQHAESALENLQRELERAVEARENVVSEKQNLEKKLQEAGADSIGLHNSYSDLEVSQLKAEIEMLREELQVAEGELKDRCWSPPLGLQHWLQLTHEIEHKAYIKKKLGAETQLQQARDACEKLRKKRSSLVGAFVSTHGKSIDDVDRSIVEARTSFNEVTQELQERVYRWKQIELLCGFSIISNSGLQQLESMLYRNTNLNGRSMIGLKGRMSSSQDDLDDDTCSLYTVASGYTENVSQLGWREADSSGSEASKNEEELSSVECRNQPRSAVQFLVGGETSHEEPTISVTNKHIRVSSQPPSLRSISNNNVSSSLRSGNIIRSYSQDINLISELAMHPKPAHSENALDRVVKQKNLKQQAIKEQSSIAHEDDVYSTDSSLIDDEMKKPKRKLFGFSKKSKPKND</sequence>
<evidence type="ECO:0000313" key="18">
    <source>
        <dbReference type="EMBL" id="KAK5643435.1"/>
    </source>
</evidence>
<keyword evidence="6 16" id="KW-0732">Signal</keyword>
<feature type="domain" description="SAM" evidence="17">
    <location>
        <begin position="157"/>
        <end position="214"/>
    </location>
</feature>
<dbReference type="GO" id="GO:0005783">
    <property type="term" value="C:endoplasmic reticulum"/>
    <property type="evidence" value="ECO:0007669"/>
    <property type="project" value="TreeGrafter"/>
</dbReference>
<keyword evidence="3" id="KW-0109">Calcium transport</keyword>
<dbReference type="InterPro" id="IPR037608">
    <property type="entry name" value="STIM1/2"/>
</dbReference>
<evidence type="ECO:0000256" key="16">
    <source>
        <dbReference type="SAM" id="SignalP"/>
    </source>
</evidence>
<dbReference type="PANTHER" id="PTHR15136:SF5">
    <property type="entry name" value="STROMAL INTERACTION MOLECULE HOMOLOG"/>
    <property type="match status" value="1"/>
</dbReference>
<keyword evidence="10" id="KW-0406">Ion transport</keyword>
<dbReference type="CDD" id="cd11722">
    <property type="entry name" value="SOAR"/>
    <property type="match status" value="1"/>
</dbReference>
<evidence type="ECO:0000256" key="14">
    <source>
        <dbReference type="SAM" id="Coils"/>
    </source>
</evidence>
<dbReference type="FunFam" id="1.10.238.180:FF:000001">
    <property type="entry name" value="Stromal interaction molecule 1"/>
    <property type="match status" value="1"/>
</dbReference>
<keyword evidence="5" id="KW-0479">Metal-binding</keyword>
<dbReference type="GO" id="GO:0051049">
    <property type="term" value="P:regulation of transport"/>
    <property type="evidence" value="ECO:0007669"/>
    <property type="project" value="UniProtKB-ARBA"/>
</dbReference>
<accession>A0AAN7V7N1</accession>
<dbReference type="InterPro" id="IPR013761">
    <property type="entry name" value="SAM/pointed_sf"/>
</dbReference>
<feature type="compositionally biased region" description="Basic residues" evidence="15">
    <location>
        <begin position="660"/>
        <end position="677"/>
    </location>
</feature>
<comment type="caution">
    <text evidence="18">The sequence shown here is derived from an EMBL/GenBank/DDBJ whole genome shotgun (WGS) entry which is preliminary data.</text>
</comment>
<evidence type="ECO:0000256" key="2">
    <source>
        <dbReference type="ARBA" id="ARBA00022553"/>
    </source>
</evidence>
<keyword evidence="12" id="KW-0325">Glycoprotein</keyword>
<keyword evidence="7" id="KW-0106">Calcium</keyword>
<evidence type="ECO:0000256" key="8">
    <source>
        <dbReference type="ARBA" id="ARBA00022989"/>
    </source>
</evidence>
<evidence type="ECO:0000256" key="5">
    <source>
        <dbReference type="ARBA" id="ARBA00022723"/>
    </source>
</evidence>
<dbReference type="GO" id="GO:0006874">
    <property type="term" value="P:intracellular calcium ion homeostasis"/>
    <property type="evidence" value="ECO:0007669"/>
    <property type="project" value="TreeGrafter"/>
</dbReference>
<evidence type="ECO:0000256" key="11">
    <source>
        <dbReference type="ARBA" id="ARBA00023136"/>
    </source>
</evidence>
<feature type="signal peptide" evidence="16">
    <location>
        <begin position="1"/>
        <end position="21"/>
    </location>
</feature>
<feature type="coiled-coil region" evidence="14">
    <location>
        <begin position="267"/>
        <end position="348"/>
    </location>
</feature>
<evidence type="ECO:0000256" key="1">
    <source>
        <dbReference type="ARBA" id="ARBA00022448"/>
    </source>
</evidence>
<evidence type="ECO:0000256" key="4">
    <source>
        <dbReference type="ARBA" id="ARBA00022692"/>
    </source>
</evidence>
<gene>
    <name evidence="18" type="ORF">RI129_007280</name>
</gene>
<dbReference type="Pfam" id="PF25578">
    <property type="entry name" value="EF-hand_STIM1"/>
    <property type="match status" value="1"/>
</dbReference>
<dbReference type="InterPro" id="IPR001660">
    <property type="entry name" value="SAM"/>
</dbReference>
<dbReference type="Gene3D" id="1.10.238.180">
    <property type="match status" value="1"/>
</dbReference>
<protein>
    <recommendedName>
        <fullName evidence="17">SAM domain-containing protein</fullName>
    </recommendedName>
</protein>
<dbReference type="SMART" id="SM00454">
    <property type="entry name" value="SAM"/>
    <property type="match status" value="1"/>
</dbReference>
<keyword evidence="9 14" id="KW-0175">Coiled coil</keyword>
<dbReference type="EMBL" id="JAVRBK010000005">
    <property type="protein sequence ID" value="KAK5643435.1"/>
    <property type="molecule type" value="Genomic_DNA"/>
</dbReference>
<dbReference type="Gene3D" id="1.10.150.50">
    <property type="entry name" value="Transcription Factor, Ets-1"/>
    <property type="match status" value="1"/>
</dbReference>
<evidence type="ECO:0000256" key="13">
    <source>
        <dbReference type="ARBA" id="ARBA00046288"/>
    </source>
</evidence>
<dbReference type="Pfam" id="PF07647">
    <property type="entry name" value="SAM_2"/>
    <property type="match status" value="1"/>
</dbReference>
<keyword evidence="8" id="KW-1133">Transmembrane helix</keyword>
<evidence type="ECO:0000256" key="3">
    <source>
        <dbReference type="ARBA" id="ARBA00022568"/>
    </source>
</evidence>
<dbReference type="Gene3D" id="1.10.287.3550">
    <property type="match status" value="1"/>
</dbReference>
<dbReference type="PROSITE" id="PS50105">
    <property type="entry name" value="SAM_DOMAIN"/>
    <property type="match status" value="1"/>
</dbReference>
<evidence type="ECO:0000256" key="10">
    <source>
        <dbReference type="ARBA" id="ARBA00023065"/>
    </source>
</evidence>
<dbReference type="AlphaFoldDB" id="A0AAN7V7N1"/>
<proteinExistence type="predicted"/>
<dbReference type="GO" id="GO:0005246">
    <property type="term" value="F:calcium channel regulator activity"/>
    <property type="evidence" value="ECO:0007669"/>
    <property type="project" value="InterPro"/>
</dbReference>
<evidence type="ECO:0000256" key="9">
    <source>
        <dbReference type="ARBA" id="ARBA00023054"/>
    </source>
</evidence>
<keyword evidence="1" id="KW-0813">Transport</keyword>
<name>A0AAN7V7N1_9COLE</name>
<keyword evidence="2" id="KW-0597">Phosphoprotein</keyword>
<feature type="chain" id="PRO_5042939902" description="SAM domain-containing protein" evidence="16">
    <location>
        <begin position="22"/>
        <end position="677"/>
    </location>
</feature>
<evidence type="ECO:0000313" key="19">
    <source>
        <dbReference type="Proteomes" id="UP001329430"/>
    </source>
</evidence>
<dbReference type="InterPro" id="IPR057835">
    <property type="entry name" value="EF-hand_STIM1/2"/>
</dbReference>
<feature type="region of interest" description="Disordered" evidence="15">
    <location>
        <begin position="634"/>
        <end position="677"/>
    </location>
</feature>
<comment type="subcellular location">
    <subcellularLocation>
        <location evidence="13">Endomembrane system</location>
        <topology evidence="13">Single-pass type I membrane protein</topology>
    </subcellularLocation>
</comment>
<dbReference type="FunFam" id="1.10.287.3550:FF:000002">
    <property type="entry name" value="Stromal interaction molecule homolog"/>
    <property type="match status" value="1"/>
</dbReference>
<dbReference type="InterPro" id="IPR032393">
    <property type="entry name" value="SOAR_STIM1/2"/>
</dbReference>
<dbReference type="FunFam" id="1.20.5.340:FF:000033">
    <property type="entry name" value="Stromal interaction molecule"/>
    <property type="match status" value="1"/>
</dbReference>
<evidence type="ECO:0000256" key="15">
    <source>
        <dbReference type="SAM" id="MobiDB-lite"/>
    </source>
</evidence>
<dbReference type="GO" id="GO:0002115">
    <property type="term" value="P:store-operated calcium entry"/>
    <property type="evidence" value="ECO:0007669"/>
    <property type="project" value="TreeGrafter"/>
</dbReference>
<keyword evidence="11" id="KW-0472">Membrane</keyword>
<keyword evidence="4" id="KW-0812">Transmembrane</keyword>